<dbReference type="Pfam" id="PF07638">
    <property type="entry name" value="Sigma70_ECF"/>
    <property type="match status" value="1"/>
</dbReference>
<dbReference type="InterPro" id="IPR013325">
    <property type="entry name" value="RNA_pol_sigma_r2"/>
</dbReference>
<dbReference type="EMBL" id="JAPDDS010000005">
    <property type="protein sequence ID" value="MCW1885395.1"/>
    <property type="molecule type" value="Genomic_DNA"/>
</dbReference>
<dbReference type="InterPro" id="IPR039425">
    <property type="entry name" value="RNA_pol_sigma-70-like"/>
</dbReference>
<evidence type="ECO:0000256" key="3">
    <source>
        <dbReference type="ARBA" id="ARBA00023163"/>
    </source>
</evidence>
<dbReference type="PANTHER" id="PTHR43133">
    <property type="entry name" value="RNA POLYMERASE ECF-TYPE SIGMA FACTO"/>
    <property type="match status" value="1"/>
</dbReference>
<dbReference type="Proteomes" id="UP001207930">
    <property type="component" value="Unassembled WGS sequence"/>
</dbReference>
<evidence type="ECO:0000256" key="2">
    <source>
        <dbReference type="ARBA" id="ARBA00023082"/>
    </source>
</evidence>
<keyword evidence="3" id="KW-0804">Transcription</keyword>
<evidence type="ECO:0000259" key="4">
    <source>
        <dbReference type="Pfam" id="PF07638"/>
    </source>
</evidence>
<dbReference type="InterPro" id="IPR053812">
    <property type="entry name" value="HTH_Sigma70_ECF-like"/>
</dbReference>
<dbReference type="SUPFAM" id="SSF88946">
    <property type="entry name" value="Sigma2 domain of RNA polymerase sigma factors"/>
    <property type="match status" value="1"/>
</dbReference>
<feature type="domain" description="RNA polymerase sigma-70 ECF-like HTH" evidence="4">
    <location>
        <begin position="70"/>
        <end position="172"/>
    </location>
</feature>
<keyword evidence="2" id="KW-0731">Sigma factor</keyword>
<dbReference type="RefSeq" id="WP_264501350.1">
    <property type="nucleotide sequence ID" value="NZ_JAPDDS010000005.1"/>
</dbReference>
<keyword evidence="1" id="KW-0805">Transcription regulation</keyword>
<evidence type="ECO:0000256" key="1">
    <source>
        <dbReference type="ARBA" id="ARBA00023015"/>
    </source>
</evidence>
<accession>A0ABT3FP95</accession>
<name>A0ABT3FP95_9BACT</name>
<comment type="caution">
    <text evidence="5">The sequence shown here is derived from an EMBL/GenBank/DDBJ whole genome shotgun (WGS) entry which is preliminary data.</text>
</comment>
<evidence type="ECO:0000313" key="5">
    <source>
        <dbReference type="EMBL" id="MCW1885395.1"/>
    </source>
</evidence>
<organism evidence="5 6">
    <name type="scientific">Luteolibacter flavescens</name>
    <dbReference type="NCBI Taxonomy" id="1859460"/>
    <lineage>
        <taxon>Bacteria</taxon>
        <taxon>Pseudomonadati</taxon>
        <taxon>Verrucomicrobiota</taxon>
        <taxon>Verrucomicrobiia</taxon>
        <taxon>Verrucomicrobiales</taxon>
        <taxon>Verrucomicrobiaceae</taxon>
        <taxon>Luteolibacter</taxon>
    </lineage>
</organism>
<dbReference type="Gene3D" id="1.10.1740.10">
    <property type="match status" value="1"/>
</dbReference>
<protein>
    <submittedName>
        <fullName evidence="5">Sigma-70 family RNA polymerase sigma factor</fullName>
    </submittedName>
</protein>
<evidence type="ECO:0000313" key="6">
    <source>
        <dbReference type="Proteomes" id="UP001207930"/>
    </source>
</evidence>
<sequence length="255" mass="28893">MISFVAWWQRPMPMASDDIPPPARFATTRWTVLGNAGEASHRDQAWDHFCRAYWFPVYAYIRRRGEGPDESSDLTQAFFAKLIEQDWLSRVERRDTRFSTLLITVLKNFLIKRHHRDHAQKRGGGEQPVPLDLADAERWFGLEPSMQETPESLFEKRWAHAVMEAALARLRAECEAAGRAKAFEALGPFLSREPGAGDYETAGARLGIQPRSVAVAVHRLRADFRAMVREEVAAGLRDEEMVDEEMRALAAALGG</sequence>
<proteinExistence type="predicted"/>
<reference evidence="5 6" key="1">
    <citation type="submission" date="2022-10" db="EMBL/GenBank/DDBJ databases">
        <title>Luteolibacter flavescens strain MCCC 1K03193, whole genome shotgun sequencing project.</title>
        <authorList>
            <person name="Zhao G."/>
            <person name="Shen L."/>
        </authorList>
    </citation>
    <scope>NUCLEOTIDE SEQUENCE [LARGE SCALE GENOMIC DNA]</scope>
    <source>
        <strain evidence="5 6">MCCC 1K03193</strain>
    </source>
</reference>
<dbReference type="PANTHER" id="PTHR43133:SF51">
    <property type="entry name" value="RNA POLYMERASE SIGMA FACTOR"/>
    <property type="match status" value="1"/>
</dbReference>
<gene>
    <name evidence="5" type="ORF">OKA04_11705</name>
</gene>
<keyword evidence="6" id="KW-1185">Reference proteome</keyword>